<dbReference type="RefSeq" id="WP_012566316.1">
    <property type="nucleotide sequence ID" value="NC_011420.2"/>
</dbReference>
<dbReference type="AlphaFoldDB" id="B6IME8"/>
<dbReference type="EMBL" id="CP000613">
    <property type="protein sequence ID" value="ACI98527.1"/>
    <property type="molecule type" value="Genomic_DNA"/>
</dbReference>
<dbReference type="HOGENOM" id="CLU_120444_1_0_5"/>
<dbReference type="Proteomes" id="UP000001591">
    <property type="component" value="Chromosome"/>
</dbReference>
<dbReference type="KEGG" id="rce:RC1_1111"/>
<dbReference type="eggNOG" id="ENOG5032TIH">
    <property type="taxonomic scope" value="Bacteria"/>
</dbReference>
<dbReference type="STRING" id="414684.RC1_1111"/>
<reference evidence="1 2" key="1">
    <citation type="journal article" date="2010" name="BMC Genomics">
        <title>Metabolic flexibility revealed in the genome of the cyst-forming alpha-1 proteobacterium Rhodospirillum centenum.</title>
        <authorList>
            <person name="Lu Y.K."/>
            <person name="Marden J."/>
            <person name="Han M."/>
            <person name="Swingley W.D."/>
            <person name="Mastrian S.D."/>
            <person name="Chowdhury S.R."/>
            <person name="Hao J."/>
            <person name="Helmy T."/>
            <person name="Kim S."/>
            <person name="Kurdoglu A.A."/>
            <person name="Matthies H.J."/>
            <person name="Rollo D."/>
            <person name="Stothard P."/>
            <person name="Blankenship R.E."/>
            <person name="Bauer C.E."/>
            <person name="Touchman J.W."/>
        </authorList>
    </citation>
    <scope>NUCLEOTIDE SEQUENCE [LARGE SCALE GENOMIC DNA]</scope>
    <source>
        <strain evidence="2">ATCC 51521 / SW</strain>
    </source>
</reference>
<name>B6IME8_RHOCS</name>
<accession>B6IME8</accession>
<sequence>MGRKSTIARLPAEVRELIGALRKQGRTLDEIMEKLQELDVQVSRAALGRHTKQIDAIADHMRKSRDMARALTERFGDEGIGDLARYNLQVAHGLLMRLMISEEGEPIQLDAKEAMFLTSAIKNVTAAAKADADRETKVRAQIAAQAAEVAEETVAELKKVGMSAEGAEAIRARILGVAGA</sequence>
<evidence type="ECO:0000313" key="2">
    <source>
        <dbReference type="Proteomes" id="UP000001591"/>
    </source>
</evidence>
<dbReference type="OrthoDB" id="7210668at2"/>
<protein>
    <submittedName>
        <fullName evidence="1">Terminase small subunit</fullName>
    </submittedName>
</protein>
<organism evidence="1 2">
    <name type="scientific">Rhodospirillum centenum (strain ATCC 51521 / SW)</name>
    <dbReference type="NCBI Taxonomy" id="414684"/>
    <lineage>
        <taxon>Bacteria</taxon>
        <taxon>Pseudomonadati</taxon>
        <taxon>Pseudomonadota</taxon>
        <taxon>Alphaproteobacteria</taxon>
        <taxon>Rhodospirillales</taxon>
        <taxon>Rhodospirillaceae</taxon>
        <taxon>Rhodospirillum</taxon>
    </lineage>
</organism>
<proteinExistence type="predicted"/>
<evidence type="ECO:0000313" key="1">
    <source>
        <dbReference type="EMBL" id="ACI98527.1"/>
    </source>
</evidence>
<keyword evidence="2" id="KW-1185">Reference proteome</keyword>
<gene>
    <name evidence="1" type="ordered locus">RC1_1111</name>
</gene>
<dbReference type="Pfam" id="PF11985">
    <property type="entry name" value="Phage_Mu_Gp27"/>
    <property type="match status" value="1"/>
</dbReference>
<dbReference type="InterPro" id="IPR021874">
    <property type="entry name" value="Phage_Mu_Gp27"/>
</dbReference>